<protein>
    <submittedName>
        <fullName evidence="4">N-acetyltransferase family protein</fullName>
    </submittedName>
</protein>
<dbReference type="EMBL" id="JABXYM010000001">
    <property type="protein sequence ID" value="MCR6095675.1"/>
    <property type="molecule type" value="Genomic_DNA"/>
</dbReference>
<dbReference type="PANTHER" id="PTHR43072:SF23">
    <property type="entry name" value="UPF0039 PROTEIN C11D3.02C"/>
    <property type="match status" value="1"/>
</dbReference>
<sequence length="165" mass="18623">MGKDITEMTFEHWTQVKAIYEEGITSKIATFETKAPTWEEWDSSHLSNCRLVMVTGKIIIGWAALTLVSSRCVYAGVAEVSIYVKGSERGQGIGSVLLNELIKESEKEHIWTLQSGIFPENKASLQLHYNNGFRLVGRRERIAKLNGNWKDVLLLERRSLISGVL</sequence>
<evidence type="ECO:0000259" key="3">
    <source>
        <dbReference type="PROSITE" id="PS51186"/>
    </source>
</evidence>
<keyword evidence="1" id="KW-0808">Transferase</keyword>
<dbReference type="RefSeq" id="WP_257820431.1">
    <property type="nucleotide sequence ID" value="NZ_JABXYM010000001.1"/>
</dbReference>
<keyword evidence="2" id="KW-0012">Acyltransferase</keyword>
<proteinExistence type="predicted"/>
<dbReference type="Proteomes" id="UP001057753">
    <property type="component" value="Unassembled WGS sequence"/>
</dbReference>
<comment type="caution">
    <text evidence="4">The sequence shown here is derived from an EMBL/GenBank/DDBJ whole genome shotgun (WGS) entry which is preliminary data.</text>
</comment>
<dbReference type="Pfam" id="PF00583">
    <property type="entry name" value="Acetyltransf_1"/>
    <property type="match status" value="1"/>
</dbReference>
<dbReference type="SUPFAM" id="SSF55729">
    <property type="entry name" value="Acyl-CoA N-acyltransferases (Nat)"/>
    <property type="match status" value="1"/>
</dbReference>
<evidence type="ECO:0000256" key="2">
    <source>
        <dbReference type="ARBA" id="ARBA00023315"/>
    </source>
</evidence>
<dbReference type="InterPro" id="IPR000182">
    <property type="entry name" value="GNAT_dom"/>
</dbReference>
<dbReference type="GO" id="GO:0016747">
    <property type="term" value="F:acyltransferase activity, transferring groups other than amino-acyl groups"/>
    <property type="evidence" value="ECO:0007669"/>
    <property type="project" value="InterPro"/>
</dbReference>
<dbReference type="PROSITE" id="PS51186">
    <property type="entry name" value="GNAT"/>
    <property type="match status" value="1"/>
</dbReference>
<feature type="domain" description="N-acetyltransferase" evidence="3">
    <location>
        <begin position="3"/>
        <end position="156"/>
    </location>
</feature>
<gene>
    <name evidence="4" type="ORF">HXA33_03890</name>
</gene>
<evidence type="ECO:0000256" key="1">
    <source>
        <dbReference type="ARBA" id="ARBA00022679"/>
    </source>
</evidence>
<dbReference type="AlphaFoldDB" id="A0A9Q4B013"/>
<keyword evidence="5" id="KW-1185">Reference proteome</keyword>
<accession>A0A9Q4B013</accession>
<evidence type="ECO:0000313" key="5">
    <source>
        <dbReference type="Proteomes" id="UP001057753"/>
    </source>
</evidence>
<reference evidence="4" key="1">
    <citation type="submission" date="2020-06" db="EMBL/GenBank/DDBJ databases">
        <title>Insight into the genomes of haloalkaliphilic bacilli from Kenyan soda lakes.</title>
        <authorList>
            <person name="Mwirichia R."/>
            <person name="Villamizar G.C."/>
            <person name="Poehlein A."/>
            <person name="Mugweru J."/>
            <person name="Kipnyargis A."/>
            <person name="Kiplimo D."/>
            <person name="Orwa P."/>
            <person name="Daniel R."/>
        </authorList>
    </citation>
    <scope>NUCLEOTIDE SEQUENCE</scope>
    <source>
        <strain evidence="4">B1096_S55</strain>
    </source>
</reference>
<dbReference type="CDD" id="cd04301">
    <property type="entry name" value="NAT_SF"/>
    <property type="match status" value="1"/>
</dbReference>
<organism evidence="4 5">
    <name type="scientific">Salipaludibacillus agaradhaerens</name>
    <name type="common">Bacillus agaradhaerens</name>
    <dbReference type="NCBI Taxonomy" id="76935"/>
    <lineage>
        <taxon>Bacteria</taxon>
        <taxon>Bacillati</taxon>
        <taxon>Bacillota</taxon>
        <taxon>Bacilli</taxon>
        <taxon>Bacillales</taxon>
        <taxon>Bacillaceae</taxon>
    </lineage>
</organism>
<dbReference type="PANTHER" id="PTHR43072">
    <property type="entry name" value="N-ACETYLTRANSFERASE"/>
    <property type="match status" value="1"/>
</dbReference>
<dbReference type="InterPro" id="IPR016181">
    <property type="entry name" value="Acyl_CoA_acyltransferase"/>
</dbReference>
<dbReference type="Gene3D" id="3.40.630.30">
    <property type="match status" value="1"/>
</dbReference>
<evidence type="ECO:0000313" key="4">
    <source>
        <dbReference type="EMBL" id="MCR6095675.1"/>
    </source>
</evidence>
<name>A0A9Q4B013_SALAG</name>